<evidence type="ECO:0000256" key="8">
    <source>
        <dbReference type="SAM" id="Phobius"/>
    </source>
</evidence>
<reference evidence="11" key="1">
    <citation type="submission" date="2022-02" db="EMBL/GenBank/DDBJ databases">
        <title>Atlantic sturgeon de novo genome assembly.</title>
        <authorList>
            <person name="Stock M."/>
            <person name="Klopp C."/>
            <person name="Guiguen Y."/>
            <person name="Cabau C."/>
            <person name="Parinello H."/>
            <person name="Santidrian Yebra-Pimentel E."/>
            <person name="Kuhl H."/>
            <person name="Dirks R.P."/>
            <person name="Guessner J."/>
            <person name="Wuertz S."/>
            <person name="Du K."/>
            <person name="Schartl M."/>
        </authorList>
    </citation>
    <scope>NUCLEOTIDE SEQUENCE</scope>
    <source>
        <strain evidence="11">STURGEONOMICS-FGT-2020</strain>
        <tissue evidence="11">Whole blood</tissue>
    </source>
</reference>
<feature type="transmembrane region" description="Helical" evidence="8">
    <location>
        <begin position="251"/>
        <end position="271"/>
    </location>
</feature>
<keyword evidence="6" id="KW-1015">Disulfide bond</keyword>
<comment type="subcellular location">
    <subcellularLocation>
        <location evidence="1">Membrane</location>
        <topology evidence="1">Multi-pass membrane protein</topology>
    </subcellularLocation>
</comment>
<dbReference type="InterPro" id="IPR000203">
    <property type="entry name" value="GPS"/>
</dbReference>
<evidence type="ECO:0000256" key="1">
    <source>
        <dbReference type="ARBA" id="ARBA00004141"/>
    </source>
</evidence>
<dbReference type="PRINTS" id="PR00249">
    <property type="entry name" value="GPCRSECRETIN"/>
</dbReference>
<dbReference type="GO" id="GO:0007189">
    <property type="term" value="P:adenylate cyclase-activating G protein-coupled receptor signaling pathway"/>
    <property type="evidence" value="ECO:0007669"/>
    <property type="project" value="TreeGrafter"/>
</dbReference>
<feature type="non-terminal residue" evidence="11">
    <location>
        <position position="477"/>
    </location>
</feature>
<feature type="transmembrane region" description="Helical" evidence="8">
    <location>
        <begin position="410"/>
        <end position="435"/>
    </location>
</feature>
<evidence type="ECO:0000313" key="11">
    <source>
        <dbReference type="EMBL" id="KAK1170269.1"/>
    </source>
</evidence>
<dbReference type="InterPro" id="IPR051587">
    <property type="entry name" value="Adhesion_GPCR"/>
</dbReference>
<dbReference type="Pfam" id="PF01825">
    <property type="entry name" value="GPS"/>
    <property type="match status" value="1"/>
</dbReference>
<dbReference type="Proteomes" id="UP001230051">
    <property type="component" value="Unassembled WGS sequence"/>
</dbReference>
<dbReference type="PANTHER" id="PTHR45813:SF2">
    <property type="entry name" value="ADHESION G-PROTEIN COUPLED RECEPTOR F3"/>
    <property type="match status" value="1"/>
</dbReference>
<proteinExistence type="inferred from homology"/>
<dbReference type="GO" id="GO:0016020">
    <property type="term" value="C:membrane"/>
    <property type="evidence" value="ECO:0007669"/>
    <property type="project" value="UniProtKB-SubCell"/>
</dbReference>
<accession>A0AAD8G9L2</accession>
<dbReference type="InterPro" id="IPR017981">
    <property type="entry name" value="GPCR_2-like_7TM"/>
</dbReference>
<dbReference type="GO" id="GO:0007166">
    <property type="term" value="P:cell surface receptor signaling pathway"/>
    <property type="evidence" value="ECO:0007669"/>
    <property type="project" value="InterPro"/>
</dbReference>
<dbReference type="GO" id="GO:0004930">
    <property type="term" value="F:G protein-coupled receptor activity"/>
    <property type="evidence" value="ECO:0007669"/>
    <property type="project" value="InterPro"/>
</dbReference>
<dbReference type="Pfam" id="PF00002">
    <property type="entry name" value="7tm_2"/>
    <property type="match status" value="1"/>
</dbReference>
<keyword evidence="5 8" id="KW-0472">Membrane</keyword>
<feature type="transmembrane region" description="Helical" evidence="8">
    <location>
        <begin position="366"/>
        <end position="389"/>
    </location>
</feature>
<evidence type="ECO:0000256" key="2">
    <source>
        <dbReference type="ARBA" id="ARBA00007343"/>
    </source>
</evidence>
<dbReference type="Gene3D" id="1.20.1070.10">
    <property type="entry name" value="Rhodopsin 7-helix transmembrane proteins"/>
    <property type="match status" value="1"/>
</dbReference>
<dbReference type="InterPro" id="IPR057244">
    <property type="entry name" value="GAIN_B"/>
</dbReference>
<protein>
    <submittedName>
        <fullName evidence="11">Adhesion G-protein coupled receptor F3-like</fullName>
    </submittedName>
</protein>
<evidence type="ECO:0000313" key="12">
    <source>
        <dbReference type="Proteomes" id="UP001230051"/>
    </source>
</evidence>
<gene>
    <name evidence="11" type="primary">ADGRF3</name>
    <name evidence="11" type="ORF">AOXY_G7075</name>
</gene>
<keyword evidence="3 8" id="KW-0812">Transmembrane</keyword>
<keyword evidence="7" id="KW-0325">Glycoprotein</keyword>
<keyword evidence="11" id="KW-0675">Receptor</keyword>
<dbReference type="InterPro" id="IPR046338">
    <property type="entry name" value="GAIN_dom_sf"/>
</dbReference>
<sequence>FSYLMQNYVGNANSLMEPSLADKWKGSADETSLKASDFLQSIENFTKLTYANNGSFYRNFTNVELKGTPILADNEAEINSSSASVKMNFKKTSPNVTISILTYFSLNSILPQNSMEGFDLNSKMQSITIVDANPQRVEIKFQLENETSSKYKMMCVYWDFKANDGNGGWSGEGCRWDRQNSNSTTSSCVCDHLTSFSVLMSKFPISLPWLDEIGYVGVGVSICSLMLCLIIEFLVWSSVVKSNISHFRHTALVNISLSLLIADCCFLSASFQGGKGGKVCLALAMAMHVSFLAMFFWMLCQSIMLLHQIIFLFQQLRKRIYLSFSFALGYLGPICIVIGTYMVNPDKYYMKDSCWLTYEGGMNGSIFTFVLPVGIIVIINTFTLVVVISKLLRPSVSEGDKADDKEAVKSIMKAVIILTPVFGLTWALGFLTFIFDLPETFGAMAVHYSFSILNSFQGLLILITGCFTEKKVCMSSI</sequence>
<dbReference type="InterPro" id="IPR000832">
    <property type="entry name" value="GPCR_2_secretin-like"/>
</dbReference>
<evidence type="ECO:0000256" key="7">
    <source>
        <dbReference type="ARBA" id="ARBA00023180"/>
    </source>
</evidence>
<comment type="similarity">
    <text evidence="2">Belongs to the G-protein coupled receptor 2 family. Adhesion G-protein coupled receptor (ADGR) subfamily.</text>
</comment>
<dbReference type="PROSITE" id="PS50261">
    <property type="entry name" value="G_PROTEIN_RECEP_F2_4"/>
    <property type="match status" value="1"/>
</dbReference>
<dbReference type="Gene3D" id="2.60.220.50">
    <property type="match status" value="1"/>
</dbReference>
<evidence type="ECO:0000256" key="5">
    <source>
        <dbReference type="ARBA" id="ARBA00023136"/>
    </source>
</evidence>
<evidence type="ECO:0000259" key="9">
    <source>
        <dbReference type="PROSITE" id="PS50221"/>
    </source>
</evidence>
<feature type="transmembrane region" description="Helical" evidence="8">
    <location>
        <begin position="320"/>
        <end position="343"/>
    </location>
</feature>
<dbReference type="FunFam" id="1.20.1070.10:FF:000058">
    <property type="entry name" value="Adhesion G protein-coupled receptor F5"/>
    <property type="match status" value="1"/>
</dbReference>
<evidence type="ECO:0000256" key="4">
    <source>
        <dbReference type="ARBA" id="ARBA00022989"/>
    </source>
</evidence>
<evidence type="ECO:0000256" key="6">
    <source>
        <dbReference type="ARBA" id="ARBA00023157"/>
    </source>
</evidence>
<dbReference type="PANTHER" id="PTHR45813">
    <property type="entry name" value="IG-LIKE DOMAIN-CONTAINING PROTEIN"/>
    <property type="match status" value="1"/>
</dbReference>
<name>A0AAD8G9L2_ACIOX</name>
<feature type="domain" description="GAIN-B" evidence="9">
    <location>
        <begin position="54"/>
        <end position="206"/>
    </location>
</feature>
<evidence type="ECO:0000256" key="3">
    <source>
        <dbReference type="ARBA" id="ARBA00022692"/>
    </source>
</evidence>
<feature type="transmembrane region" description="Helical" evidence="8">
    <location>
        <begin position="447"/>
        <end position="467"/>
    </location>
</feature>
<comment type="caution">
    <text evidence="11">The sequence shown here is derived from an EMBL/GenBank/DDBJ whole genome shotgun (WGS) entry which is preliminary data.</text>
</comment>
<keyword evidence="12" id="KW-1185">Reference proteome</keyword>
<feature type="transmembrane region" description="Helical" evidence="8">
    <location>
        <begin position="213"/>
        <end position="239"/>
    </location>
</feature>
<evidence type="ECO:0000259" key="10">
    <source>
        <dbReference type="PROSITE" id="PS50261"/>
    </source>
</evidence>
<dbReference type="AlphaFoldDB" id="A0AAD8G9L2"/>
<organism evidence="11 12">
    <name type="scientific">Acipenser oxyrinchus oxyrinchus</name>
    <dbReference type="NCBI Taxonomy" id="40147"/>
    <lineage>
        <taxon>Eukaryota</taxon>
        <taxon>Metazoa</taxon>
        <taxon>Chordata</taxon>
        <taxon>Craniata</taxon>
        <taxon>Vertebrata</taxon>
        <taxon>Euteleostomi</taxon>
        <taxon>Actinopterygii</taxon>
        <taxon>Chondrostei</taxon>
        <taxon>Acipenseriformes</taxon>
        <taxon>Acipenseridae</taxon>
        <taxon>Acipenser</taxon>
    </lineage>
</organism>
<dbReference type="SMART" id="SM00303">
    <property type="entry name" value="GPS"/>
    <property type="match status" value="1"/>
</dbReference>
<feature type="domain" description="G-protein coupled receptors family 2 profile 2" evidence="10">
    <location>
        <begin position="210"/>
        <end position="469"/>
    </location>
</feature>
<dbReference type="EMBL" id="JAGXEW010000006">
    <property type="protein sequence ID" value="KAK1170269.1"/>
    <property type="molecule type" value="Genomic_DNA"/>
</dbReference>
<keyword evidence="4 8" id="KW-1133">Transmembrane helix</keyword>
<dbReference type="PROSITE" id="PS50221">
    <property type="entry name" value="GAIN_B"/>
    <property type="match status" value="1"/>
</dbReference>
<feature type="transmembrane region" description="Helical" evidence="8">
    <location>
        <begin position="291"/>
        <end position="313"/>
    </location>
</feature>